<dbReference type="SUPFAM" id="SSF52402">
    <property type="entry name" value="Adenine nucleotide alpha hydrolases-like"/>
    <property type="match status" value="1"/>
</dbReference>
<dbReference type="Pfam" id="PF11734">
    <property type="entry name" value="TilS_C"/>
    <property type="match status" value="1"/>
</dbReference>
<dbReference type="InterPro" id="IPR012795">
    <property type="entry name" value="tRNA_Ile_lys_synt_N"/>
</dbReference>
<dbReference type="InterPro" id="IPR012796">
    <property type="entry name" value="Lysidine-tRNA-synth_C"/>
</dbReference>
<evidence type="ECO:0000313" key="11">
    <source>
        <dbReference type="Proteomes" id="UP000255328"/>
    </source>
</evidence>
<dbReference type="InterPro" id="IPR011063">
    <property type="entry name" value="TilS/TtcA_N"/>
</dbReference>
<keyword evidence="4 8" id="KW-0819">tRNA processing</keyword>
<comment type="domain">
    <text evidence="8">The N-terminal region contains the highly conserved SGGXDS motif, predicted to be a P-loop motif involved in ATP binding.</text>
</comment>
<dbReference type="AlphaFoldDB" id="A0A377GXI7"/>
<feature type="domain" description="Lysidine-tRNA(Ile) synthetase C-terminal" evidence="9">
    <location>
        <begin position="365"/>
        <end position="437"/>
    </location>
</feature>
<dbReference type="InterPro" id="IPR014729">
    <property type="entry name" value="Rossmann-like_a/b/a_fold"/>
</dbReference>
<dbReference type="EC" id="6.3.4.19" evidence="8"/>
<sequence>MRVFERIVIKNEKEALIESRDRVVVGFSGGPDSVFLVEMLLKLKEKINFNIVLVHINHLLRGEEAQRDEDFSINYGKSKKLEVFTKKIDVISLAKKSGISLEEAGREARYSFYAKIMQKTKSNKIVLAHNKDDQIETFIFRLSRGTGLCGLEGILSKRDVYIRPISEIYKSEIIEYLNKNKIAYCIDSTNLKNDFTRNSIRLDLIPFIEQRYNPKFKDKIFSLIEEIREINFFIEEEIKRFQQSDILKVSEILRFPKNIRGRILSKFLYKHGLDVNRKKISLIENILEKGGSQEVTLSSEYILKKEYDILKVEKKYLIKESIREICMVIPNRVEYGNYIIEAEYTDRIEQNRDCFYTNLKVGDTLIIRGRKEGDKINPIGMKGEKKLKDIFINEKIAKRDRNFIPLVVHKGNIVWIAGIRGNEKYSSTAKICVKLSVRRIK</sequence>
<accession>A0A377GXI7</accession>
<evidence type="ECO:0000259" key="9">
    <source>
        <dbReference type="SMART" id="SM00977"/>
    </source>
</evidence>
<comment type="catalytic activity">
    <reaction evidence="7 8">
        <text>cytidine(34) in tRNA(Ile2) + L-lysine + ATP = lysidine(34) in tRNA(Ile2) + AMP + diphosphate + H(+)</text>
        <dbReference type="Rhea" id="RHEA:43744"/>
        <dbReference type="Rhea" id="RHEA-COMP:10625"/>
        <dbReference type="Rhea" id="RHEA-COMP:10670"/>
        <dbReference type="ChEBI" id="CHEBI:15378"/>
        <dbReference type="ChEBI" id="CHEBI:30616"/>
        <dbReference type="ChEBI" id="CHEBI:32551"/>
        <dbReference type="ChEBI" id="CHEBI:33019"/>
        <dbReference type="ChEBI" id="CHEBI:82748"/>
        <dbReference type="ChEBI" id="CHEBI:83665"/>
        <dbReference type="ChEBI" id="CHEBI:456215"/>
        <dbReference type="EC" id="6.3.4.19"/>
    </reaction>
</comment>
<dbReference type="SUPFAM" id="SSF82829">
    <property type="entry name" value="MesJ substrate recognition domain-like"/>
    <property type="match status" value="1"/>
</dbReference>
<keyword evidence="6 8" id="KW-0067">ATP-binding</keyword>
<evidence type="ECO:0000256" key="8">
    <source>
        <dbReference type="HAMAP-Rule" id="MF_01161"/>
    </source>
</evidence>
<dbReference type="NCBIfam" id="TIGR02433">
    <property type="entry name" value="lysidine_TilS_C"/>
    <property type="match status" value="1"/>
</dbReference>
<feature type="binding site" evidence="8">
    <location>
        <begin position="28"/>
        <end position="33"/>
    </location>
    <ligand>
        <name>ATP</name>
        <dbReference type="ChEBI" id="CHEBI:30616"/>
    </ligand>
</feature>
<keyword evidence="2 8" id="KW-0963">Cytoplasm</keyword>
<dbReference type="Gene3D" id="1.20.59.20">
    <property type="match status" value="1"/>
</dbReference>
<dbReference type="Proteomes" id="UP000255328">
    <property type="component" value="Unassembled WGS sequence"/>
</dbReference>
<evidence type="ECO:0000256" key="6">
    <source>
        <dbReference type="ARBA" id="ARBA00022840"/>
    </source>
</evidence>
<dbReference type="NCBIfam" id="TIGR02432">
    <property type="entry name" value="lysidine_TilS_N"/>
    <property type="match status" value="1"/>
</dbReference>
<keyword evidence="3 8" id="KW-0436">Ligase</keyword>
<proteinExistence type="inferred from homology"/>
<protein>
    <recommendedName>
        <fullName evidence="8">tRNA(Ile)-lysidine synthase</fullName>
        <ecNumber evidence="8">6.3.4.19</ecNumber>
    </recommendedName>
    <alternativeName>
        <fullName evidence="8">tRNA(Ile)-2-lysyl-cytidine synthase</fullName>
    </alternativeName>
    <alternativeName>
        <fullName evidence="8">tRNA(Ile)-lysidine synthetase</fullName>
    </alternativeName>
</protein>
<dbReference type="OrthoDB" id="9807403at2"/>
<evidence type="ECO:0000256" key="1">
    <source>
        <dbReference type="ARBA" id="ARBA00004496"/>
    </source>
</evidence>
<name>A0A377GXI7_9FUSO</name>
<evidence type="ECO:0000256" key="7">
    <source>
        <dbReference type="ARBA" id="ARBA00048539"/>
    </source>
</evidence>
<gene>
    <name evidence="8 10" type="primary">tilS</name>
    <name evidence="10" type="ORF">NCTC10723_01122</name>
</gene>
<dbReference type="GO" id="GO:0005524">
    <property type="term" value="F:ATP binding"/>
    <property type="evidence" value="ECO:0007669"/>
    <property type="project" value="UniProtKB-UniRule"/>
</dbReference>
<dbReference type="EMBL" id="UGGU01000003">
    <property type="protein sequence ID" value="STO31668.1"/>
    <property type="molecule type" value="Genomic_DNA"/>
</dbReference>
<keyword evidence="5 8" id="KW-0547">Nucleotide-binding</keyword>
<dbReference type="InterPro" id="IPR012094">
    <property type="entry name" value="tRNA_Ile_lys_synt"/>
</dbReference>
<dbReference type="HAMAP" id="MF_01161">
    <property type="entry name" value="tRNA_Ile_lys_synt"/>
    <property type="match status" value="1"/>
</dbReference>
<evidence type="ECO:0000256" key="3">
    <source>
        <dbReference type="ARBA" id="ARBA00022598"/>
    </source>
</evidence>
<evidence type="ECO:0000313" key="10">
    <source>
        <dbReference type="EMBL" id="STO31668.1"/>
    </source>
</evidence>
<evidence type="ECO:0000256" key="4">
    <source>
        <dbReference type="ARBA" id="ARBA00022694"/>
    </source>
</evidence>
<comment type="similarity">
    <text evidence="8">Belongs to the tRNA(Ile)-lysidine synthase family.</text>
</comment>
<dbReference type="RefSeq" id="WP_115270175.1">
    <property type="nucleotide sequence ID" value="NZ_UGGU01000003.1"/>
</dbReference>
<reference evidence="10 11" key="1">
    <citation type="submission" date="2018-06" db="EMBL/GenBank/DDBJ databases">
        <authorList>
            <consortium name="Pathogen Informatics"/>
            <person name="Doyle S."/>
        </authorList>
    </citation>
    <scope>NUCLEOTIDE SEQUENCE [LARGE SCALE GENOMIC DNA]</scope>
    <source>
        <strain evidence="10 11">NCTC10723</strain>
    </source>
</reference>
<dbReference type="PANTHER" id="PTHR43033">
    <property type="entry name" value="TRNA(ILE)-LYSIDINE SYNTHASE-RELATED"/>
    <property type="match status" value="1"/>
</dbReference>
<keyword evidence="11" id="KW-1185">Reference proteome</keyword>
<dbReference type="GO" id="GO:0032267">
    <property type="term" value="F:tRNA(Ile)-lysidine synthase activity"/>
    <property type="evidence" value="ECO:0007669"/>
    <property type="project" value="UniProtKB-EC"/>
</dbReference>
<evidence type="ECO:0000256" key="5">
    <source>
        <dbReference type="ARBA" id="ARBA00022741"/>
    </source>
</evidence>
<dbReference type="GO" id="GO:0006400">
    <property type="term" value="P:tRNA modification"/>
    <property type="evidence" value="ECO:0007669"/>
    <property type="project" value="UniProtKB-UniRule"/>
</dbReference>
<dbReference type="PANTHER" id="PTHR43033:SF1">
    <property type="entry name" value="TRNA(ILE)-LYSIDINE SYNTHASE-RELATED"/>
    <property type="match status" value="1"/>
</dbReference>
<dbReference type="Gene3D" id="3.40.50.620">
    <property type="entry name" value="HUPs"/>
    <property type="match status" value="1"/>
</dbReference>
<dbReference type="SUPFAM" id="SSF56037">
    <property type="entry name" value="PheT/TilS domain"/>
    <property type="match status" value="1"/>
</dbReference>
<comment type="subcellular location">
    <subcellularLocation>
        <location evidence="1 8">Cytoplasm</location>
    </subcellularLocation>
</comment>
<dbReference type="GO" id="GO:0005737">
    <property type="term" value="C:cytoplasm"/>
    <property type="evidence" value="ECO:0007669"/>
    <property type="project" value="UniProtKB-SubCell"/>
</dbReference>
<dbReference type="SMART" id="SM00977">
    <property type="entry name" value="TilS_C"/>
    <property type="match status" value="1"/>
</dbReference>
<organism evidence="10 11">
    <name type="scientific">Fusobacterium necrogenes</name>
    <dbReference type="NCBI Taxonomy" id="858"/>
    <lineage>
        <taxon>Bacteria</taxon>
        <taxon>Fusobacteriati</taxon>
        <taxon>Fusobacteriota</taxon>
        <taxon>Fusobacteriia</taxon>
        <taxon>Fusobacteriales</taxon>
        <taxon>Fusobacteriaceae</taxon>
        <taxon>Fusobacterium</taxon>
    </lineage>
</organism>
<dbReference type="CDD" id="cd01992">
    <property type="entry name" value="TilS_N"/>
    <property type="match status" value="1"/>
</dbReference>
<evidence type="ECO:0000256" key="2">
    <source>
        <dbReference type="ARBA" id="ARBA00022490"/>
    </source>
</evidence>
<dbReference type="Pfam" id="PF01171">
    <property type="entry name" value="ATP_bind_3"/>
    <property type="match status" value="1"/>
</dbReference>
<comment type="function">
    <text evidence="8">Ligates lysine onto the cytidine present at position 34 of the AUA codon-specific tRNA(Ile) that contains the anticodon CAU, in an ATP-dependent manner. Cytidine is converted to lysidine, thus changing the amino acid specificity of the tRNA from methionine to isoleucine.</text>
</comment>